<keyword evidence="5 6" id="KW-0472">Membrane</keyword>
<dbReference type="AlphaFoldDB" id="A0A5N5D2C3"/>
<dbReference type="Proteomes" id="UP000325902">
    <property type="component" value="Unassembled WGS sequence"/>
</dbReference>
<comment type="similarity">
    <text evidence="2">Belongs to the major facilitator superfamily. Sugar transporter (TC 2.A.1.1) family.</text>
</comment>
<evidence type="ECO:0000313" key="8">
    <source>
        <dbReference type="EMBL" id="KAB2571828.1"/>
    </source>
</evidence>
<evidence type="ECO:0000256" key="5">
    <source>
        <dbReference type="ARBA" id="ARBA00023136"/>
    </source>
</evidence>
<keyword evidence="8" id="KW-0762">Sugar transport</keyword>
<dbReference type="PANTHER" id="PTHR48022:SF27">
    <property type="entry name" value="MAJOR FACILITATOR SUPERFAMILY (MFS) PROFILE DOMAIN-CONTAINING PROTEIN"/>
    <property type="match status" value="1"/>
</dbReference>
<feature type="transmembrane region" description="Helical" evidence="6">
    <location>
        <begin position="182"/>
        <end position="202"/>
    </location>
</feature>
<name>A0A5N5D2C3_9PEZI</name>
<feature type="transmembrane region" description="Helical" evidence="6">
    <location>
        <begin position="127"/>
        <end position="146"/>
    </location>
</feature>
<evidence type="ECO:0000256" key="6">
    <source>
        <dbReference type="SAM" id="Phobius"/>
    </source>
</evidence>
<dbReference type="EMBL" id="MDYX01000037">
    <property type="protein sequence ID" value="KAF9630135.1"/>
    <property type="molecule type" value="Genomic_DNA"/>
</dbReference>
<dbReference type="InterPro" id="IPR005828">
    <property type="entry name" value="MFS_sugar_transport-like"/>
</dbReference>
<evidence type="ECO:0000256" key="1">
    <source>
        <dbReference type="ARBA" id="ARBA00004141"/>
    </source>
</evidence>
<dbReference type="EMBL" id="VCHE01000091">
    <property type="protein sequence ID" value="KAB2571828.1"/>
    <property type="molecule type" value="Genomic_DNA"/>
</dbReference>
<feature type="transmembrane region" description="Helical" evidence="6">
    <location>
        <begin position="363"/>
        <end position="386"/>
    </location>
</feature>
<feature type="transmembrane region" description="Helical" evidence="6">
    <location>
        <begin position="214"/>
        <end position="234"/>
    </location>
</feature>
<protein>
    <submittedName>
        <fullName evidence="8">Sugar transport protein 4</fullName>
    </submittedName>
    <submittedName>
        <fullName evidence="9">Sugar transporter protein</fullName>
    </submittedName>
</protein>
<dbReference type="Pfam" id="PF00083">
    <property type="entry name" value="Sugar_tr"/>
    <property type="match status" value="1"/>
</dbReference>
<accession>A0A5N5D2C3</accession>
<dbReference type="InterPro" id="IPR050360">
    <property type="entry name" value="MFS_Sugar_Transporters"/>
</dbReference>
<evidence type="ECO:0000313" key="9">
    <source>
        <dbReference type="EMBL" id="KAF9630135.1"/>
    </source>
</evidence>
<comment type="subcellular location">
    <subcellularLocation>
        <location evidence="1">Membrane</location>
        <topology evidence="1">Multi-pass membrane protein</topology>
    </subcellularLocation>
</comment>
<feature type="transmembrane region" description="Helical" evidence="6">
    <location>
        <begin position="434"/>
        <end position="453"/>
    </location>
</feature>
<keyword evidence="8" id="KW-0813">Transport</keyword>
<reference evidence="9" key="2">
    <citation type="journal article" date="2018" name="DNA Res.">
        <title>Comparative genome and transcriptome analyses reveal adaptations to opportunistic infections in woody plant degrading pathogens of Botryosphaeriaceae.</title>
        <authorList>
            <person name="Yan J.Y."/>
            <person name="Zhao W.S."/>
            <person name="Chen Z."/>
            <person name="Xing Q.K."/>
            <person name="Zhang W."/>
            <person name="Chethana K.W.T."/>
            <person name="Xue M.F."/>
            <person name="Xu J.P."/>
            <person name="Phillips A.J.L."/>
            <person name="Wang Y."/>
            <person name="Liu J.H."/>
            <person name="Liu M."/>
            <person name="Zhou Y."/>
            <person name="Jayawardena R.S."/>
            <person name="Manawasinghe I.S."/>
            <person name="Huang J.B."/>
            <person name="Qiao G.H."/>
            <person name="Fu C.Y."/>
            <person name="Guo F.F."/>
            <person name="Dissanayake A.J."/>
            <person name="Peng Y.L."/>
            <person name="Hyde K.D."/>
            <person name="Li X.H."/>
        </authorList>
    </citation>
    <scope>NUCLEOTIDE SEQUENCE</scope>
    <source>
        <strain evidence="9">CSS-01s</strain>
    </source>
</reference>
<evidence type="ECO:0000256" key="2">
    <source>
        <dbReference type="ARBA" id="ARBA00010992"/>
    </source>
</evidence>
<keyword evidence="4 6" id="KW-1133">Transmembrane helix</keyword>
<feature type="transmembrane region" description="Helical" evidence="6">
    <location>
        <begin position="335"/>
        <end position="356"/>
    </location>
</feature>
<sequence>MSQEVVDQTVMAEKTKMDSDGKEVQYHEHVDIKPQGNAVNTFLVATCTIFAAASFLFGFDDKVISPIVALEPFVDKYQGPNPTTGKLVFTARNQNLLFAVPLVGSILGALAAYPLNNKFGRKWPLVGAYFISIGGCFLQLFAPNLAAFIAGRFWNAFVMGIANSTAPLYLGETVPVSIRGRVVASINIMNLLAGVVATLVVFGTHTRLDKLSYMVPLAVQCCLPVILIPVTAILPESPQWLIGQGRMDEAFASLRKLRGYSDAEVADELRMMKLCEENERNQSMEVSFWAIFDRKNLKRTITAGSFFSFNQCSGVFLSTTYATVFLVDIGVASPFALTIIASCCTLAGTIVAPLLIDRLGRRPLALAGMAVLLAVDIAAGGLAFDMGDKQKVLGIAALSFIFNFFWASSFYSLSNVMPTEIATIKLRSYTMSYTIAWAQTTAVITTIAVPQLTAADGANLGAKTYLIFAGCMVGIIAFVFFLMPETKNRTFAEIDEIYDAGVPMWRWAEYQTTTEAKQAKDLVVPEGKVLEE</sequence>
<keyword evidence="10" id="KW-1185">Reference proteome</keyword>
<keyword evidence="3 6" id="KW-0812">Transmembrane</keyword>
<dbReference type="PROSITE" id="PS50850">
    <property type="entry name" value="MFS"/>
    <property type="match status" value="1"/>
</dbReference>
<feature type="transmembrane region" description="Helical" evidence="6">
    <location>
        <begin position="38"/>
        <end position="59"/>
    </location>
</feature>
<proteinExistence type="inferred from homology"/>
<comment type="caution">
    <text evidence="8">The sequence shown here is derived from an EMBL/GenBank/DDBJ whole genome shotgun (WGS) entry which is preliminary data.</text>
</comment>
<dbReference type="InterPro" id="IPR036259">
    <property type="entry name" value="MFS_trans_sf"/>
</dbReference>
<reference evidence="9" key="1">
    <citation type="submission" date="2016-08" db="EMBL/GenBank/DDBJ databases">
        <authorList>
            <person name="Yan J."/>
        </authorList>
    </citation>
    <scope>NUCLEOTIDE SEQUENCE</scope>
    <source>
        <strain evidence="9">CSS-01s</strain>
    </source>
</reference>
<dbReference type="SUPFAM" id="SSF103473">
    <property type="entry name" value="MFS general substrate transporter"/>
    <property type="match status" value="1"/>
</dbReference>
<dbReference type="GO" id="GO:0016020">
    <property type="term" value="C:membrane"/>
    <property type="evidence" value="ECO:0007669"/>
    <property type="project" value="UniProtKB-SubCell"/>
</dbReference>
<feature type="transmembrane region" description="Helical" evidence="6">
    <location>
        <begin position="96"/>
        <end position="115"/>
    </location>
</feature>
<dbReference type="PANTHER" id="PTHR48022">
    <property type="entry name" value="PLASTIDIC GLUCOSE TRANSPORTER 4"/>
    <property type="match status" value="1"/>
</dbReference>
<gene>
    <name evidence="8" type="primary">STP4</name>
    <name evidence="9" type="ORF">BFW01_g316</name>
    <name evidence="8" type="ORF">DBV05_g9487</name>
</gene>
<evidence type="ECO:0000313" key="10">
    <source>
        <dbReference type="Proteomes" id="UP000325902"/>
    </source>
</evidence>
<evidence type="ECO:0000256" key="3">
    <source>
        <dbReference type="ARBA" id="ARBA00022692"/>
    </source>
</evidence>
<evidence type="ECO:0000259" key="7">
    <source>
        <dbReference type="PROSITE" id="PS50850"/>
    </source>
</evidence>
<feature type="transmembrane region" description="Helical" evidence="6">
    <location>
        <begin position="392"/>
        <end position="413"/>
    </location>
</feature>
<feature type="transmembrane region" description="Helical" evidence="6">
    <location>
        <begin position="465"/>
        <end position="483"/>
    </location>
</feature>
<dbReference type="Proteomes" id="UP000627934">
    <property type="component" value="Unassembled WGS sequence"/>
</dbReference>
<organism evidence="8 10">
    <name type="scientific">Lasiodiplodia theobromae</name>
    <dbReference type="NCBI Taxonomy" id="45133"/>
    <lineage>
        <taxon>Eukaryota</taxon>
        <taxon>Fungi</taxon>
        <taxon>Dikarya</taxon>
        <taxon>Ascomycota</taxon>
        <taxon>Pezizomycotina</taxon>
        <taxon>Dothideomycetes</taxon>
        <taxon>Dothideomycetes incertae sedis</taxon>
        <taxon>Botryosphaeriales</taxon>
        <taxon>Botryosphaeriaceae</taxon>
        <taxon>Lasiodiplodia</taxon>
    </lineage>
</organism>
<dbReference type="FunFam" id="1.20.1250.20:FF:000078">
    <property type="entry name" value="MFS maltose transporter, putative"/>
    <property type="match status" value="1"/>
</dbReference>
<dbReference type="GO" id="GO:0005351">
    <property type="term" value="F:carbohydrate:proton symporter activity"/>
    <property type="evidence" value="ECO:0007669"/>
    <property type="project" value="TreeGrafter"/>
</dbReference>
<dbReference type="OrthoDB" id="6612291at2759"/>
<dbReference type="InterPro" id="IPR020846">
    <property type="entry name" value="MFS_dom"/>
</dbReference>
<reference evidence="8 10" key="3">
    <citation type="journal article" date="2019" name="Sci. Rep.">
        <title>A multi-omics analysis of the grapevine pathogen Lasiodiplodia theobromae reveals that temperature affects the expression of virulence- and pathogenicity-related genes.</title>
        <authorList>
            <person name="Felix C."/>
            <person name="Meneses R."/>
            <person name="Goncalves M.F.M."/>
            <person name="Tilleman L."/>
            <person name="Duarte A.S."/>
            <person name="Jorrin-Novo J.V."/>
            <person name="Van de Peer Y."/>
            <person name="Deforce D."/>
            <person name="Van Nieuwerburgh F."/>
            <person name="Esteves A.C."/>
            <person name="Alves A."/>
        </authorList>
    </citation>
    <scope>NUCLEOTIDE SEQUENCE [LARGE SCALE GENOMIC DNA]</scope>
    <source>
        <strain evidence="8 10">LA-SOL3</strain>
    </source>
</reference>
<feature type="domain" description="Major facilitator superfamily (MFS) profile" evidence="7">
    <location>
        <begin position="46"/>
        <end position="487"/>
    </location>
</feature>
<dbReference type="Gene3D" id="1.20.1250.20">
    <property type="entry name" value="MFS general substrate transporter like domains"/>
    <property type="match status" value="1"/>
</dbReference>
<evidence type="ECO:0000256" key="4">
    <source>
        <dbReference type="ARBA" id="ARBA00022989"/>
    </source>
</evidence>